<name>A0ABQ3QSM2_9ACTN</name>
<gene>
    <name evidence="2" type="ORF">Sviol_46890</name>
</gene>
<evidence type="ECO:0000313" key="2">
    <source>
        <dbReference type="EMBL" id="GHI40281.1"/>
    </source>
</evidence>
<dbReference type="InterPro" id="IPR035992">
    <property type="entry name" value="Ricin_B-like_lectins"/>
</dbReference>
<feature type="region of interest" description="Disordered" evidence="1">
    <location>
        <begin position="1"/>
        <end position="20"/>
    </location>
</feature>
<accession>A0ABQ3QSM2</accession>
<dbReference type="Gene3D" id="2.80.10.50">
    <property type="match status" value="1"/>
</dbReference>
<feature type="compositionally biased region" description="Basic and acidic residues" evidence="1">
    <location>
        <begin position="89"/>
        <end position="99"/>
    </location>
</feature>
<dbReference type="SUPFAM" id="SSF50370">
    <property type="entry name" value="Ricin B-like lectins"/>
    <property type="match status" value="1"/>
</dbReference>
<dbReference type="EMBL" id="BNDY01000017">
    <property type="protein sequence ID" value="GHI40281.1"/>
    <property type="molecule type" value="Genomic_DNA"/>
</dbReference>
<evidence type="ECO:0008006" key="4">
    <source>
        <dbReference type="Google" id="ProtNLM"/>
    </source>
</evidence>
<sequence>MYGSATGCRTGRRHGSGSDEQWLLGYHRQTTVFNFTNRLSGRCVAAPAAGPGTVTVAFCDPLDPTQQWGVNSPPPRHSSRSIRWPTMRSADHLRHPPAE</sequence>
<dbReference type="PROSITE" id="PS50231">
    <property type="entry name" value="RICIN_B_LECTIN"/>
    <property type="match status" value="1"/>
</dbReference>
<dbReference type="Proteomes" id="UP001050808">
    <property type="component" value="Unassembled WGS sequence"/>
</dbReference>
<organism evidence="2 3">
    <name type="scientific">Streptomyces violascens</name>
    <dbReference type="NCBI Taxonomy" id="67381"/>
    <lineage>
        <taxon>Bacteria</taxon>
        <taxon>Bacillati</taxon>
        <taxon>Actinomycetota</taxon>
        <taxon>Actinomycetes</taxon>
        <taxon>Kitasatosporales</taxon>
        <taxon>Streptomycetaceae</taxon>
        <taxon>Streptomyces</taxon>
    </lineage>
</organism>
<reference evidence="2" key="1">
    <citation type="submission" date="2024-05" db="EMBL/GenBank/DDBJ databases">
        <title>Whole genome shotgun sequence of Streptomyces violascens NBRC 12920.</title>
        <authorList>
            <person name="Komaki H."/>
            <person name="Tamura T."/>
        </authorList>
    </citation>
    <scope>NUCLEOTIDE SEQUENCE</scope>
    <source>
        <strain evidence="2">NBRC 12920</strain>
    </source>
</reference>
<comment type="caution">
    <text evidence="2">The sequence shown here is derived from an EMBL/GenBank/DDBJ whole genome shotgun (WGS) entry which is preliminary data.</text>
</comment>
<proteinExistence type="predicted"/>
<evidence type="ECO:0000256" key="1">
    <source>
        <dbReference type="SAM" id="MobiDB-lite"/>
    </source>
</evidence>
<keyword evidence="3" id="KW-1185">Reference proteome</keyword>
<protein>
    <recommendedName>
        <fullName evidence="4">Ricin B lectin domain-containing protein</fullName>
    </recommendedName>
</protein>
<feature type="region of interest" description="Disordered" evidence="1">
    <location>
        <begin position="65"/>
        <end position="99"/>
    </location>
</feature>
<evidence type="ECO:0000313" key="3">
    <source>
        <dbReference type="Proteomes" id="UP001050808"/>
    </source>
</evidence>